<evidence type="ECO:0000313" key="4">
    <source>
        <dbReference type="EMBL" id="PHH81385.1"/>
    </source>
</evidence>
<dbReference type="AlphaFoldDB" id="A0A2C5ZHD9"/>
<dbReference type="SMART" id="SM00369">
    <property type="entry name" value="LRR_TYP"/>
    <property type="match status" value="9"/>
</dbReference>
<dbReference type="InterPro" id="IPR001611">
    <property type="entry name" value="Leu-rich_rpt"/>
</dbReference>
<feature type="compositionally biased region" description="Polar residues" evidence="3">
    <location>
        <begin position="46"/>
        <end position="55"/>
    </location>
</feature>
<dbReference type="PROSITE" id="PS51450">
    <property type="entry name" value="LRR"/>
    <property type="match status" value="3"/>
</dbReference>
<dbReference type="Gene3D" id="3.80.10.10">
    <property type="entry name" value="Ribonuclease Inhibitor"/>
    <property type="match status" value="3"/>
</dbReference>
<comment type="caution">
    <text evidence="4">The sequence shown here is derived from an EMBL/GenBank/DDBJ whole genome shotgun (WGS) entry which is preliminary data.</text>
</comment>
<dbReference type="Proteomes" id="UP000224854">
    <property type="component" value="Unassembled WGS sequence"/>
</dbReference>
<dbReference type="GO" id="GO:0005737">
    <property type="term" value="C:cytoplasm"/>
    <property type="evidence" value="ECO:0007669"/>
    <property type="project" value="TreeGrafter"/>
</dbReference>
<feature type="compositionally biased region" description="Basic and acidic residues" evidence="3">
    <location>
        <begin position="363"/>
        <end position="375"/>
    </location>
</feature>
<feature type="compositionally biased region" description="Polar residues" evidence="3">
    <location>
        <begin position="79"/>
        <end position="90"/>
    </location>
</feature>
<feature type="region of interest" description="Disordered" evidence="3">
    <location>
        <begin position="359"/>
        <end position="385"/>
    </location>
</feature>
<keyword evidence="1" id="KW-0433">Leucine-rich repeat</keyword>
<protein>
    <recommendedName>
        <fullName evidence="6">Leucine-rich repeat-containing protein 40</fullName>
    </recommendedName>
</protein>
<feature type="region of interest" description="Disordered" evidence="3">
    <location>
        <begin position="788"/>
        <end position="825"/>
    </location>
</feature>
<organism evidence="4 5">
    <name type="scientific">Ophiocordyceps australis</name>
    <dbReference type="NCBI Taxonomy" id="1399860"/>
    <lineage>
        <taxon>Eukaryota</taxon>
        <taxon>Fungi</taxon>
        <taxon>Dikarya</taxon>
        <taxon>Ascomycota</taxon>
        <taxon>Pezizomycotina</taxon>
        <taxon>Sordariomycetes</taxon>
        <taxon>Hypocreomycetidae</taxon>
        <taxon>Hypocreales</taxon>
        <taxon>Ophiocordycipitaceae</taxon>
        <taxon>Ophiocordyceps</taxon>
    </lineage>
</organism>
<evidence type="ECO:0000256" key="3">
    <source>
        <dbReference type="SAM" id="MobiDB-lite"/>
    </source>
</evidence>
<dbReference type="SMART" id="SM00364">
    <property type="entry name" value="LRR_BAC"/>
    <property type="match status" value="6"/>
</dbReference>
<dbReference type="InterPro" id="IPR032675">
    <property type="entry name" value="LRR_dom_sf"/>
</dbReference>
<evidence type="ECO:0000256" key="2">
    <source>
        <dbReference type="ARBA" id="ARBA00022737"/>
    </source>
</evidence>
<sequence length="1062" mass="114875">MDDSRGRPSGIPRISRLPVARPVSAIPKPSSGIPASSPARSGPSRNSQPASSSLRSHAPVKGPQTTLQKATPRHETPLAISSSALTNQPSAKDATSHRRQTHLDVASKTGPQRHAPPASPTSRVADDSMPLNPPPATPNSSRPRLSLSERTVETLSLLPSSSSMSKSPAHFFDSSSSSTPASSHNSDASSRCCNVPQDRSSPSSRLAAPPPTASPHSSHGNSTQKVQKYGKLLSRASIPSAMRQHISPEPMDHQFGPSPHRGVKTMADRTVKPRTSINGLFRKPSLPALSRPAKDSATPKGTPPRPKQAQKTVAGGTIPNCPPGSSADDETLLSLKTRKSSAALRDQIAKAKAAKRAAARDASASKDLAHTHTETSLDTSGQGPDFDIVCNDPFNLRRAEDANTKILKQRVASARTSGRLNIAALGLKTMPDEVTKMYDLETIGTYDGSWAESVDLTRLVAADNEFETLQDDLFPDSNQETSGEDSDGQGNMFGGLETMDLHGNLLVRVPPGFRCLVYMTSLNLSSNRLDNDCLNILTQLTGLRELKMSKNRLCGPLSRATSKLEALEILDLHGNAISELPDTFGALSRLRILNLNDNRLESLPFSNLSAKSLTELSVKKNQLRDILINEQIDSLPMLQMLDASSNQLTHLVAPRARICLPAIHTLLLSVNKLQELPDVTTWTSLLTLKVDENGMSDFPVGFTRLDKLRHADFAYNDIRMVPPEISRMDCLSMFGLAGNPLRDRKLLSATTEEVKEILAGRLEPPPPYQESGSAPDMKDFMERLVEMETKRQGADVEEGDAEGRSEGDEDFATPPTSAPHSPVQTSSELWLVKAGGVLDRSETNMSELSTRMCIDVAGQHCVQQVQLQHNCLTCIPLALSTFAGTLTYLSLAHNKLAGELLLQGELELPVLREMDLASNQMTCLEALVQLLRAPALEKVDVSFNGITRLPNNLKQGFPQLQVLLAANNQLTALEAKPISGLRTVNVANNEIAHLSPLIGLLGGKGGLEKLDVSGNRFKVPRWNIVERGTDETLRWLRGRVPAADIAAWNEVHGEEDDGDGCY</sequence>
<feature type="compositionally biased region" description="Low complexity" evidence="3">
    <location>
        <begin position="155"/>
        <end position="190"/>
    </location>
</feature>
<dbReference type="OrthoDB" id="676979at2759"/>
<gene>
    <name evidence="4" type="ORF">CDD82_912</name>
</gene>
<dbReference type="EMBL" id="NJEU01000124">
    <property type="protein sequence ID" value="PHH81385.1"/>
    <property type="molecule type" value="Genomic_DNA"/>
</dbReference>
<keyword evidence="5" id="KW-1185">Reference proteome</keyword>
<evidence type="ECO:0000313" key="5">
    <source>
        <dbReference type="Proteomes" id="UP000224854"/>
    </source>
</evidence>
<feature type="compositionally biased region" description="Polar residues" evidence="3">
    <location>
        <begin position="814"/>
        <end position="825"/>
    </location>
</feature>
<name>A0A2C5ZHD9_9HYPO</name>
<reference evidence="4 5" key="1">
    <citation type="submission" date="2017-06" db="EMBL/GenBank/DDBJ databases">
        <title>Ant-infecting Ophiocordyceps genomes reveal a high diversity of potential behavioral manipulation genes and a possible major role for enterotoxins.</title>
        <authorList>
            <person name="De Bekker C."/>
            <person name="Evans H.C."/>
            <person name="Brachmann A."/>
            <person name="Hughes D.P."/>
        </authorList>
    </citation>
    <scope>NUCLEOTIDE SEQUENCE [LARGE SCALE GENOMIC DNA]</scope>
    <source>
        <strain evidence="4 5">1348a</strain>
    </source>
</reference>
<keyword evidence="2" id="KW-0677">Repeat</keyword>
<dbReference type="InterPro" id="IPR050216">
    <property type="entry name" value="LRR_domain-containing"/>
</dbReference>
<dbReference type="PANTHER" id="PTHR48051">
    <property type="match status" value="1"/>
</dbReference>
<dbReference type="InterPro" id="IPR003591">
    <property type="entry name" value="Leu-rich_rpt_typical-subtyp"/>
</dbReference>
<feature type="region of interest" description="Disordered" evidence="3">
    <location>
        <begin position="470"/>
        <end position="490"/>
    </location>
</feature>
<dbReference type="PANTHER" id="PTHR48051:SF27">
    <property type="entry name" value="LEUCINE-RICH REPEAT-CONTAINING PROTEIN 40"/>
    <property type="match status" value="1"/>
</dbReference>
<dbReference type="SUPFAM" id="SSF52058">
    <property type="entry name" value="L domain-like"/>
    <property type="match status" value="2"/>
</dbReference>
<dbReference type="Pfam" id="PF13855">
    <property type="entry name" value="LRR_8"/>
    <property type="match status" value="1"/>
</dbReference>
<feature type="compositionally biased region" description="Low complexity" evidence="3">
    <location>
        <begin position="24"/>
        <end position="45"/>
    </location>
</feature>
<evidence type="ECO:0008006" key="6">
    <source>
        <dbReference type="Google" id="ProtNLM"/>
    </source>
</evidence>
<feature type="region of interest" description="Disordered" evidence="3">
    <location>
        <begin position="1"/>
        <end position="329"/>
    </location>
</feature>
<evidence type="ECO:0000256" key="1">
    <source>
        <dbReference type="ARBA" id="ARBA00022614"/>
    </source>
</evidence>
<proteinExistence type="predicted"/>
<accession>A0A2C5ZHD9</accession>